<sequence>MMPAQSRALRRGYAAFAVLAIGFITLPLVFIVWMSFFSNKILSFPPQGYTLDWYLRAWELSDFRNGFFLSIRTSLIATGIALVLGLPASFALARTRFKGREAINTVLMSPMIVPGIVGGSALFVFFLEVEFLTGWRIAGTSAGLLVAHGLIALPWMTRLVTTALISVNPSVEEAARSLGAGPLTVFWRITLPVIKPGVIAGSLFAFINSFIDLEKSLFLVGPDSTTLQIALINYLEWNFDPTIGAVATVQIALVTALLIVTDRYVKLSRAF</sequence>
<comment type="similarity">
    <text evidence="8">Belongs to the binding-protein-dependent transport system permease family.</text>
</comment>
<evidence type="ECO:0000256" key="3">
    <source>
        <dbReference type="ARBA" id="ARBA00022475"/>
    </source>
</evidence>
<dbReference type="SUPFAM" id="SSF161098">
    <property type="entry name" value="MetI-like"/>
    <property type="match status" value="1"/>
</dbReference>
<dbReference type="RefSeq" id="WP_099649270.1">
    <property type="nucleotide sequence ID" value="NZ_CP024422.1"/>
</dbReference>
<feature type="transmembrane region" description="Helical" evidence="8">
    <location>
        <begin position="105"/>
        <end position="127"/>
    </location>
</feature>
<accession>A0A2D2C1S5</accession>
<protein>
    <submittedName>
        <fullName evidence="10">ABC transporter permease</fullName>
    </submittedName>
</protein>
<keyword evidence="5 8" id="KW-0812">Transmembrane</keyword>
<dbReference type="Gene3D" id="1.10.3720.10">
    <property type="entry name" value="MetI-like"/>
    <property type="match status" value="1"/>
</dbReference>
<comment type="subcellular location">
    <subcellularLocation>
        <location evidence="1">Cell inner membrane</location>
        <topology evidence="1">Multi-pass membrane protein</topology>
    </subcellularLocation>
    <subcellularLocation>
        <location evidence="8">Cell membrane</location>
        <topology evidence="8">Multi-pass membrane protein</topology>
    </subcellularLocation>
</comment>
<evidence type="ECO:0000256" key="4">
    <source>
        <dbReference type="ARBA" id="ARBA00022519"/>
    </source>
</evidence>
<keyword evidence="2 8" id="KW-0813">Transport</keyword>
<dbReference type="GO" id="GO:0055085">
    <property type="term" value="P:transmembrane transport"/>
    <property type="evidence" value="ECO:0007669"/>
    <property type="project" value="InterPro"/>
</dbReference>
<evidence type="ECO:0000256" key="2">
    <source>
        <dbReference type="ARBA" id="ARBA00022448"/>
    </source>
</evidence>
<organism evidence="10 11">
    <name type="scientific">Paracoccus yeei</name>
    <dbReference type="NCBI Taxonomy" id="147645"/>
    <lineage>
        <taxon>Bacteria</taxon>
        <taxon>Pseudomonadati</taxon>
        <taxon>Pseudomonadota</taxon>
        <taxon>Alphaproteobacteria</taxon>
        <taxon>Rhodobacterales</taxon>
        <taxon>Paracoccaceae</taxon>
        <taxon>Paracoccus</taxon>
    </lineage>
</organism>
<feature type="transmembrane region" description="Helical" evidence="8">
    <location>
        <begin position="133"/>
        <end position="156"/>
    </location>
</feature>
<dbReference type="CDD" id="cd06261">
    <property type="entry name" value="TM_PBP2"/>
    <property type="match status" value="1"/>
</dbReference>
<dbReference type="GO" id="GO:0005886">
    <property type="term" value="C:plasma membrane"/>
    <property type="evidence" value="ECO:0007669"/>
    <property type="project" value="UniProtKB-SubCell"/>
</dbReference>
<keyword evidence="7 8" id="KW-0472">Membrane</keyword>
<dbReference type="InterPro" id="IPR035906">
    <property type="entry name" value="MetI-like_sf"/>
</dbReference>
<evidence type="ECO:0000256" key="7">
    <source>
        <dbReference type="ARBA" id="ARBA00023136"/>
    </source>
</evidence>
<keyword evidence="4" id="KW-0997">Cell inner membrane</keyword>
<dbReference type="PANTHER" id="PTHR43357">
    <property type="entry name" value="INNER MEMBRANE ABC TRANSPORTER PERMEASE PROTEIN YDCV"/>
    <property type="match status" value="1"/>
</dbReference>
<evidence type="ECO:0000313" key="10">
    <source>
        <dbReference type="EMBL" id="ATQ56462.1"/>
    </source>
</evidence>
<evidence type="ECO:0000256" key="8">
    <source>
        <dbReference type="RuleBase" id="RU363032"/>
    </source>
</evidence>
<feature type="domain" description="ABC transmembrane type-1" evidence="9">
    <location>
        <begin position="67"/>
        <end position="261"/>
    </location>
</feature>
<feature type="transmembrane region" description="Helical" evidence="8">
    <location>
        <begin position="12"/>
        <end position="36"/>
    </location>
</feature>
<evidence type="ECO:0000256" key="5">
    <source>
        <dbReference type="ARBA" id="ARBA00022692"/>
    </source>
</evidence>
<dbReference type="AlphaFoldDB" id="A0A2D2C1S5"/>
<dbReference type="InterPro" id="IPR000515">
    <property type="entry name" value="MetI-like"/>
</dbReference>
<dbReference type="Proteomes" id="UP000229314">
    <property type="component" value="Chromosome"/>
</dbReference>
<evidence type="ECO:0000256" key="6">
    <source>
        <dbReference type="ARBA" id="ARBA00022989"/>
    </source>
</evidence>
<evidence type="ECO:0000313" key="11">
    <source>
        <dbReference type="Proteomes" id="UP000229314"/>
    </source>
</evidence>
<dbReference type="EMBL" id="CP024422">
    <property type="protein sequence ID" value="ATQ56462.1"/>
    <property type="molecule type" value="Genomic_DNA"/>
</dbReference>
<dbReference type="PROSITE" id="PS50928">
    <property type="entry name" value="ABC_TM1"/>
    <property type="match status" value="1"/>
</dbReference>
<name>A0A2D2C1S5_9RHOB</name>
<dbReference type="GeneID" id="78898390"/>
<keyword evidence="3" id="KW-1003">Cell membrane</keyword>
<proteinExistence type="inferred from homology"/>
<dbReference type="PANTHER" id="PTHR43357:SF4">
    <property type="entry name" value="INNER MEMBRANE ABC TRANSPORTER PERMEASE PROTEIN YDCV"/>
    <property type="match status" value="1"/>
</dbReference>
<dbReference type="Pfam" id="PF00528">
    <property type="entry name" value="BPD_transp_1"/>
    <property type="match status" value="1"/>
</dbReference>
<feature type="transmembrane region" description="Helical" evidence="8">
    <location>
        <begin position="193"/>
        <end position="211"/>
    </location>
</feature>
<evidence type="ECO:0000256" key="1">
    <source>
        <dbReference type="ARBA" id="ARBA00004429"/>
    </source>
</evidence>
<evidence type="ECO:0000259" key="9">
    <source>
        <dbReference type="PROSITE" id="PS50928"/>
    </source>
</evidence>
<feature type="transmembrane region" description="Helical" evidence="8">
    <location>
        <begin position="67"/>
        <end position="93"/>
    </location>
</feature>
<gene>
    <name evidence="10" type="ORF">PYTT13_12045</name>
</gene>
<reference evidence="10 11" key="1">
    <citation type="submission" date="2017-10" db="EMBL/GenBank/DDBJ databases">
        <title>Complete genome sequence of Paracoccus yeei TT13 isolated from human skin.</title>
        <authorList>
            <person name="Lee K."/>
            <person name="Lim J.Y."/>
            <person name="Hwang I."/>
        </authorList>
    </citation>
    <scope>NUCLEOTIDE SEQUENCE [LARGE SCALE GENOMIC DNA]</scope>
    <source>
        <strain evidence="10 11">TT13</strain>
    </source>
</reference>
<feature type="transmembrane region" description="Helical" evidence="8">
    <location>
        <begin position="243"/>
        <end position="261"/>
    </location>
</feature>
<keyword evidence="6 8" id="KW-1133">Transmembrane helix</keyword>